<dbReference type="Pfam" id="PF07238">
    <property type="entry name" value="PilZ"/>
    <property type="match status" value="1"/>
</dbReference>
<organism evidence="2 3">
    <name type="scientific">Desulfosalsimonas propionicica</name>
    <dbReference type="NCBI Taxonomy" id="332175"/>
    <lineage>
        <taxon>Bacteria</taxon>
        <taxon>Pseudomonadati</taxon>
        <taxon>Thermodesulfobacteriota</taxon>
        <taxon>Desulfobacteria</taxon>
        <taxon>Desulfobacterales</taxon>
        <taxon>Desulfosalsimonadaceae</taxon>
        <taxon>Desulfosalsimonas</taxon>
    </lineage>
</organism>
<dbReference type="SUPFAM" id="SSF141371">
    <property type="entry name" value="PilZ domain-like"/>
    <property type="match status" value="1"/>
</dbReference>
<dbReference type="GO" id="GO:0035438">
    <property type="term" value="F:cyclic-di-GMP binding"/>
    <property type="evidence" value="ECO:0007669"/>
    <property type="project" value="InterPro"/>
</dbReference>
<feature type="domain" description="PilZ" evidence="1">
    <location>
        <begin position="47"/>
        <end position="131"/>
    </location>
</feature>
<accession>A0A7W0C8M9</accession>
<gene>
    <name evidence="2" type="ORF">HNR65_001502</name>
</gene>
<protein>
    <recommendedName>
        <fullName evidence="1">PilZ domain-containing protein</fullName>
    </recommendedName>
</protein>
<evidence type="ECO:0000313" key="2">
    <source>
        <dbReference type="EMBL" id="MBA2881176.1"/>
    </source>
</evidence>
<proteinExistence type="predicted"/>
<dbReference type="RefSeq" id="WP_181550830.1">
    <property type="nucleotide sequence ID" value="NZ_JACDUS010000003.1"/>
</dbReference>
<dbReference type="EMBL" id="JACDUS010000003">
    <property type="protein sequence ID" value="MBA2881176.1"/>
    <property type="molecule type" value="Genomic_DNA"/>
</dbReference>
<dbReference type="AlphaFoldDB" id="A0A7W0C8M9"/>
<dbReference type="Gene3D" id="2.40.10.220">
    <property type="entry name" value="predicted glycosyltransferase like domains"/>
    <property type="match status" value="1"/>
</dbReference>
<evidence type="ECO:0000259" key="1">
    <source>
        <dbReference type="Pfam" id="PF07238"/>
    </source>
</evidence>
<evidence type="ECO:0000313" key="3">
    <source>
        <dbReference type="Proteomes" id="UP000525298"/>
    </source>
</evidence>
<reference evidence="2 3" key="1">
    <citation type="submission" date="2020-07" db="EMBL/GenBank/DDBJ databases">
        <title>Genomic Encyclopedia of Type Strains, Phase IV (KMG-IV): sequencing the most valuable type-strain genomes for metagenomic binning, comparative biology and taxonomic classification.</title>
        <authorList>
            <person name="Goeker M."/>
        </authorList>
    </citation>
    <scope>NUCLEOTIDE SEQUENCE [LARGE SCALE GENOMIC DNA]</scope>
    <source>
        <strain evidence="2 3">DSM 17721</strain>
    </source>
</reference>
<comment type="caution">
    <text evidence="2">The sequence shown here is derived from an EMBL/GenBank/DDBJ whole genome shotgun (WGS) entry which is preliminary data.</text>
</comment>
<name>A0A7W0C8M9_9BACT</name>
<dbReference type="InterPro" id="IPR009875">
    <property type="entry name" value="PilZ_domain"/>
</dbReference>
<keyword evidence="3" id="KW-1185">Reference proteome</keyword>
<dbReference type="Proteomes" id="UP000525298">
    <property type="component" value="Unassembled WGS sequence"/>
</dbReference>
<sequence length="133" mass="14787">MGEFEKLKEDYRLSPLAAELVMLVLSLPPEHQRDLAAELKSRKNSARRRFLRQPHAESVQFSAGGKIFAGNMKNVSQGGAFVEILESDLKRLGRGQEVTLSFAHPNSTRNVKFTGEIARTSPDGVGIRFNAMM</sequence>